<dbReference type="EMBL" id="GEDC01010117">
    <property type="protein sequence ID" value="JAS27181.1"/>
    <property type="molecule type" value="Transcribed_RNA"/>
</dbReference>
<dbReference type="Pfam" id="PF24533">
    <property type="entry name" value="Tri-helical_Ada2b_C"/>
    <property type="match status" value="1"/>
</dbReference>
<gene>
    <name evidence="6" type="ORF">g.7992</name>
    <name evidence="5" type="ORF">g.7994</name>
</gene>
<dbReference type="EMBL" id="GEDC01022279">
    <property type="protein sequence ID" value="JAS15019.1"/>
    <property type="molecule type" value="Transcribed_RNA"/>
</dbReference>
<comment type="subcellular location">
    <subcellularLocation>
        <location evidence="1">Nucleus</location>
    </subcellularLocation>
</comment>
<dbReference type="Pfam" id="PF22941">
    <property type="entry name" value="TADA2A-like_3rd"/>
    <property type="match status" value="1"/>
</dbReference>
<feature type="compositionally biased region" description="Polar residues" evidence="2">
    <location>
        <begin position="300"/>
        <end position="316"/>
    </location>
</feature>
<protein>
    <submittedName>
        <fullName evidence="6">Uncharacterized protein</fullName>
    </submittedName>
</protein>
<dbReference type="Pfam" id="PF00249">
    <property type="entry name" value="Myb_DNA-binding"/>
    <property type="match status" value="1"/>
</dbReference>
<evidence type="ECO:0000313" key="6">
    <source>
        <dbReference type="EMBL" id="JAS27181.1"/>
    </source>
</evidence>
<feature type="compositionally biased region" description="Polar residues" evidence="2">
    <location>
        <begin position="272"/>
        <end position="283"/>
    </location>
</feature>
<reference evidence="6" key="1">
    <citation type="submission" date="2015-12" db="EMBL/GenBank/DDBJ databases">
        <title>De novo transcriptome assembly of four potential Pierce s Disease insect vectors from Arizona vineyards.</title>
        <authorList>
            <person name="Tassone E.E."/>
        </authorList>
    </citation>
    <scope>NUCLEOTIDE SEQUENCE</scope>
</reference>
<dbReference type="Gene3D" id="1.10.10.10">
    <property type="entry name" value="Winged helix-like DNA-binding domain superfamily/Winged helix DNA-binding domain"/>
    <property type="match status" value="1"/>
</dbReference>
<evidence type="ECO:0000259" key="4">
    <source>
        <dbReference type="PROSITE" id="PS51293"/>
    </source>
</evidence>
<dbReference type="AlphaFoldDB" id="A0A1B6DND8"/>
<dbReference type="GO" id="GO:0006338">
    <property type="term" value="P:chromatin remodeling"/>
    <property type="evidence" value="ECO:0007669"/>
    <property type="project" value="TreeGrafter"/>
</dbReference>
<dbReference type="GO" id="GO:0070461">
    <property type="term" value="C:SAGA-type complex"/>
    <property type="evidence" value="ECO:0007669"/>
    <property type="project" value="TreeGrafter"/>
</dbReference>
<dbReference type="SMART" id="SM00717">
    <property type="entry name" value="SANT"/>
    <property type="match status" value="1"/>
</dbReference>
<dbReference type="InterPro" id="IPR056267">
    <property type="entry name" value="Ada2b_C"/>
</dbReference>
<dbReference type="Gene3D" id="1.10.10.60">
    <property type="entry name" value="Homeodomain-like"/>
    <property type="match status" value="1"/>
</dbReference>
<evidence type="ECO:0000259" key="3">
    <source>
        <dbReference type="PROSITE" id="PS50090"/>
    </source>
</evidence>
<organism evidence="6">
    <name type="scientific">Clastoptera arizonana</name>
    <name type="common">Arizona spittle bug</name>
    <dbReference type="NCBI Taxonomy" id="38151"/>
    <lineage>
        <taxon>Eukaryota</taxon>
        <taxon>Metazoa</taxon>
        <taxon>Ecdysozoa</taxon>
        <taxon>Arthropoda</taxon>
        <taxon>Hexapoda</taxon>
        <taxon>Insecta</taxon>
        <taxon>Pterygota</taxon>
        <taxon>Neoptera</taxon>
        <taxon>Paraneoptera</taxon>
        <taxon>Hemiptera</taxon>
        <taxon>Auchenorrhyncha</taxon>
        <taxon>Cercopoidea</taxon>
        <taxon>Clastopteridae</taxon>
        <taxon>Clastoptera</taxon>
    </lineage>
</organism>
<evidence type="ECO:0000256" key="2">
    <source>
        <dbReference type="SAM" id="MobiDB-lite"/>
    </source>
</evidence>
<evidence type="ECO:0000313" key="5">
    <source>
        <dbReference type="EMBL" id="JAS15019.1"/>
    </source>
</evidence>
<dbReference type="GO" id="GO:0005634">
    <property type="term" value="C:nucleus"/>
    <property type="evidence" value="ECO:0007669"/>
    <property type="project" value="UniProtKB-SubCell"/>
</dbReference>
<dbReference type="GO" id="GO:0003713">
    <property type="term" value="F:transcription coactivator activity"/>
    <property type="evidence" value="ECO:0007669"/>
    <property type="project" value="TreeGrafter"/>
</dbReference>
<dbReference type="InterPro" id="IPR017884">
    <property type="entry name" value="SANT_dom"/>
</dbReference>
<feature type="domain" description="SANT" evidence="4">
    <location>
        <begin position="22"/>
        <end position="74"/>
    </location>
</feature>
<accession>A0A1B6DND8</accession>
<dbReference type="InterPro" id="IPR001005">
    <property type="entry name" value="SANT/Myb"/>
</dbReference>
<dbReference type="InterPro" id="IPR009057">
    <property type="entry name" value="Homeodomain-like_sf"/>
</dbReference>
<feature type="region of interest" description="Disordered" evidence="2">
    <location>
        <begin position="94"/>
        <end position="113"/>
    </location>
</feature>
<dbReference type="PANTHER" id="PTHR12374">
    <property type="entry name" value="TRANSCRIPTIONAL ADAPTOR 2 ADA2 -RELATED"/>
    <property type="match status" value="1"/>
</dbReference>
<name>A0A1B6DND8_9HEMI</name>
<dbReference type="GO" id="GO:0006357">
    <property type="term" value="P:regulation of transcription by RNA polymerase II"/>
    <property type="evidence" value="ECO:0007669"/>
    <property type="project" value="TreeGrafter"/>
</dbReference>
<proteinExistence type="predicted"/>
<feature type="domain" description="Myb-like" evidence="3">
    <location>
        <begin position="24"/>
        <end position="70"/>
    </location>
</feature>
<dbReference type="CDD" id="cd00167">
    <property type="entry name" value="SANT"/>
    <property type="match status" value="1"/>
</dbReference>
<dbReference type="GO" id="GO:0003682">
    <property type="term" value="F:chromatin binding"/>
    <property type="evidence" value="ECO:0007669"/>
    <property type="project" value="TreeGrafter"/>
</dbReference>
<dbReference type="InterPro" id="IPR055141">
    <property type="entry name" value="TADA2A_B-like_dom"/>
</dbReference>
<dbReference type="PROSITE" id="PS50090">
    <property type="entry name" value="MYB_LIKE"/>
    <property type="match status" value="1"/>
</dbReference>
<sequence>MGTHRNDHSYQLLDSVALDVFRDRSGWSAREELNLLNAIEHFSFGNWKDISQHIGTRSSDEARDEFITRFLEGSIGRVTWPQAATARPVLKDLTHTDSGPLAPEVTSKLPPLDIRPEEASQLDYIPLRDDFELEYDNEAETLVAPLVMNVDDDDLDLALKLAQADMYTHRLRERARRHRVIRDYQLVSQFFSNKEKPKRKISRDEKELEEKMRPVCQFHTAQEHEQFLSKIMRQRELSRRLSELLRYRRNGLTKFEELPHFEQERMARHSANKSGSSATTLMSRHSLGTKRKERSGEAANYSSIPASSTSLTQGNSLPDHPLAGEPSFHLLSQAELQLCTNLELTPTQYISMKTMMLAEPLLKIENPIEQHVHQHLVKNGWIKTS</sequence>
<dbReference type="SUPFAM" id="SSF46689">
    <property type="entry name" value="Homeodomain-like"/>
    <property type="match status" value="2"/>
</dbReference>
<evidence type="ECO:0000256" key="1">
    <source>
        <dbReference type="ARBA" id="ARBA00004123"/>
    </source>
</evidence>
<dbReference type="InterPro" id="IPR036388">
    <property type="entry name" value="WH-like_DNA-bd_sf"/>
</dbReference>
<dbReference type="PANTHER" id="PTHR12374:SF63">
    <property type="entry name" value="TRANSCRIPTIONAL ADAPTER 2-BETA"/>
    <property type="match status" value="1"/>
</dbReference>
<dbReference type="PROSITE" id="PS51293">
    <property type="entry name" value="SANT"/>
    <property type="match status" value="1"/>
</dbReference>
<feature type="region of interest" description="Disordered" evidence="2">
    <location>
        <begin position="265"/>
        <end position="324"/>
    </location>
</feature>